<evidence type="ECO:0000313" key="2">
    <source>
        <dbReference type="EMBL" id="KAK5648894.1"/>
    </source>
</evidence>
<protein>
    <submittedName>
        <fullName evidence="2">Uncharacterized protein</fullName>
    </submittedName>
</protein>
<dbReference type="AlphaFoldDB" id="A0AAN7VQ45"/>
<organism evidence="2 3">
    <name type="scientific">Pyrocoelia pectoralis</name>
    <dbReference type="NCBI Taxonomy" id="417401"/>
    <lineage>
        <taxon>Eukaryota</taxon>
        <taxon>Metazoa</taxon>
        <taxon>Ecdysozoa</taxon>
        <taxon>Arthropoda</taxon>
        <taxon>Hexapoda</taxon>
        <taxon>Insecta</taxon>
        <taxon>Pterygota</taxon>
        <taxon>Neoptera</taxon>
        <taxon>Endopterygota</taxon>
        <taxon>Coleoptera</taxon>
        <taxon>Polyphaga</taxon>
        <taxon>Elateriformia</taxon>
        <taxon>Elateroidea</taxon>
        <taxon>Lampyridae</taxon>
        <taxon>Lampyrinae</taxon>
        <taxon>Pyrocoelia</taxon>
    </lineage>
</organism>
<keyword evidence="1" id="KW-0472">Membrane</keyword>
<sequence>MNGDTYIVNTGSASGVYVPSVNQGLPTLIVMVVVLVIIMLFCFWGAPAIRAFCKRRICCCCTMDEPSIENVSATGESTTPTIILLPYGRMLVVDRNIFTQLQADRTGIDFMELSANLIRAQNLQNGSRTSTFMSEDTSKGLSTVSLDFLPPAYEDIFGIKNSDLPPSYSEISLMLKKLSGKHLSNEQIDENEQGVIMAKPKECILRTSSAPFIFTDRVFEGNTRLMRNFGSLNEDIERNFRKNVEECRTFVNELFQEDVAEVASGFSNPRYQTSSNRTNREYANFRERVDRESSV</sequence>
<dbReference type="EMBL" id="JAVRBK010000002">
    <property type="protein sequence ID" value="KAK5648894.1"/>
    <property type="molecule type" value="Genomic_DNA"/>
</dbReference>
<feature type="transmembrane region" description="Helical" evidence="1">
    <location>
        <begin position="25"/>
        <end position="46"/>
    </location>
</feature>
<reference evidence="2 3" key="1">
    <citation type="journal article" date="2024" name="Insects">
        <title>An Improved Chromosome-Level Genome Assembly of the Firefly Pyrocoelia pectoralis.</title>
        <authorList>
            <person name="Fu X."/>
            <person name="Meyer-Rochow V.B."/>
            <person name="Ballantyne L."/>
            <person name="Zhu X."/>
        </authorList>
    </citation>
    <scope>NUCLEOTIDE SEQUENCE [LARGE SCALE GENOMIC DNA]</scope>
    <source>
        <strain evidence="2">XCY_ONT2</strain>
    </source>
</reference>
<keyword evidence="3" id="KW-1185">Reference proteome</keyword>
<keyword evidence="1" id="KW-1133">Transmembrane helix</keyword>
<name>A0AAN7VQ45_9COLE</name>
<comment type="caution">
    <text evidence="2">The sequence shown here is derived from an EMBL/GenBank/DDBJ whole genome shotgun (WGS) entry which is preliminary data.</text>
</comment>
<proteinExistence type="predicted"/>
<evidence type="ECO:0000313" key="3">
    <source>
        <dbReference type="Proteomes" id="UP001329430"/>
    </source>
</evidence>
<accession>A0AAN7VQ45</accession>
<gene>
    <name evidence="2" type="ORF">RI129_003786</name>
</gene>
<dbReference type="Proteomes" id="UP001329430">
    <property type="component" value="Chromosome 2"/>
</dbReference>
<keyword evidence="1" id="KW-0812">Transmembrane</keyword>
<evidence type="ECO:0000256" key="1">
    <source>
        <dbReference type="SAM" id="Phobius"/>
    </source>
</evidence>